<keyword evidence="4" id="KW-0145">Chemotaxis</keyword>
<gene>
    <name evidence="15" type="ORF">ALO81_04312</name>
    <name evidence="16" type="ORF">ALQ53_04190</name>
</gene>
<dbReference type="PANTHER" id="PTHR32089:SF120">
    <property type="entry name" value="METHYL-ACCEPTING CHEMOTAXIS PROTEIN TLPQ"/>
    <property type="match status" value="1"/>
</dbReference>
<dbReference type="Pfam" id="PF00672">
    <property type="entry name" value="HAMP"/>
    <property type="match status" value="1"/>
</dbReference>
<name>A0A0P9LFL0_PSECA</name>
<evidence type="ECO:0000256" key="6">
    <source>
        <dbReference type="ARBA" id="ARBA00022989"/>
    </source>
</evidence>
<dbReference type="Pfam" id="PF00015">
    <property type="entry name" value="MCPsignal"/>
    <property type="match status" value="1"/>
</dbReference>
<feature type="domain" description="HAMP" evidence="14">
    <location>
        <begin position="274"/>
        <end position="326"/>
    </location>
</feature>
<evidence type="ECO:0000256" key="11">
    <source>
        <dbReference type="SAM" id="MobiDB-lite"/>
    </source>
</evidence>
<dbReference type="Proteomes" id="UP000269335">
    <property type="component" value="Unassembled WGS sequence"/>
</dbReference>
<feature type="domain" description="Methyl-accepting transducer" evidence="13">
    <location>
        <begin position="331"/>
        <end position="567"/>
    </location>
</feature>
<dbReference type="PROSITE" id="PS50885">
    <property type="entry name" value="HAMP"/>
    <property type="match status" value="1"/>
</dbReference>
<dbReference type="PANTHER" id="PTHR32089">
    <property type="entry name" value="METHYL-ACCEPTING CHEMOTAXIS PROTEIN MCPB"/>
    <property type="match status" value="1"/>
</dbReference>
<evidence type="ECO:0000256" key="3">
    <source>
        <dbReference type="ARBA" id="ARBA00022481"/>
    </source>
</evidence>
<protein>
    <submittedName>
        <fullName evidence="15">Methyl-accepting chemotaxis protein</fullName>
    </submittedName>
</protein>
<reference evidence="16 18" key="2">
    <citation type="submission" date="2018-08" db="EMBL/GenBank/DDBJ databases">
        <title>Recombination of ecologically and evolutionarily significant loci maintains genetic cohesion in the Pseudomonas syringae species complex.</title>
        <authorList>
            <person name="Dillon M."/>
            <person name="Thakur S."/>
            <person name="Almeida R.N.D."/>
            <person name="Weir B.S."/>
            <person name="Guttman D.S."/>
        </authorList>
    </citation>
    <scope>NUCLEOTIDE SEQUENCE [LARGE SCALE GENOMIC DNA]</scope>
    <source>
        <strain evidence="16 18">ICMP 15201</strain>
    </source>
</reference>
<dbReference type="PRINTS" id="PR00260">
    <property type="entry name" value="CHEMTRNSDUCR"/>
</dbReference>
<organism evidence="15 17">
    <name type="scientific">Pseudomonas cannabina</name>
    <dbReference type="NCBI Taxonomy" id="86840"/>
    <lineage>
        <taxon>Bacteria</taxon>
        <taxon>Pseudomonadati</taxon>
        <taxon>Pseudomonadota</taxon>
        <taxon>Gammaproteobacteria</taxon>
        <taxon>Pseudomonadales</taxon>
        <taxon>Pseudomonadaceae</taxon>
        <taxon>Pseudomonas</taxon>
    </lineage>
</organism>
<evidence type="ECO:0000313" key="18">
    <source>
        <dbReference type="Proteomes" id="UP000269335"/>
    </source>
</evidence>
<dbReference type="GO" id="GO:0005886">
    <property type="term" value="C:plasma membrane"/>
    <property type="evidence" value="ECO:0007669"/>
    <property type="project" value="UniProtKB-SubCell"/>
</dbReference>
<dbReference type="PATRIC" id="fig|86840.3.peg.345"/>
<feature type="transmembrane region" description="Helical" evidence="12">
    <location>
        <begin position="253"/>
        <end position="272"/>
    </location>
</feature>
<dbReference type="EMBL" id="LJPX01000221">
    <property type="protein sequence ID" value="KPW76276.1"/>
    <property type="molecule type" value="Genomic_DNA"/>
</dbReference>
<dbReference type="Gene3D" id="1.10.287.950">
    <property type="entry name" value="Methyl-accepting chemotaxis protein"/>
    <property type="match status" value="1"/>
</dbReference>
<dbReference type="InterPro" id="IPR004090">
    <property type="entry name" value="Chemotax_Me-accpt_rcpt"/>
</dbReference>
<dbReference type="AlphaFoldDB" id="A0A0P9LFL0"/>
<evidence type="ECO:0000256" key="1">
    <source>
        <dbReference type="ARBA" id="ARBA00004651"/>
    </source>
</evidence>
<comment type="caution">
    <text evidence="15">The sequence shown here is derived from an EMBL/GenBank/DDBJ whole genome shotgun (WGS) entry which is preliminary data.</text>
</comment>
<dbReference type="GO" id="GO:0007165">
    <property type="term" value="P:signal transduction"/>
    <property type="evidence" value="ECO:0007669"/>
    <property type="project" value="UniProtKB-KW"/>
</dbReference>
<dbReference type="Gene3D" id="6.10.340.10">
    <property type="match status" value="1"/>
</dbReference>
<feature type="transmembrane region" description="Helical" evidence="12">
    <location>
        <begin position="74"/>
        <end position="93"/>
    </location>
</feature>
<dbReference type="Proteomes" id="UP000050564">
    <property type="component" value="Unassembled WGS sequence"/>
</dbReference>
<dbReference type="InterPro" id="IPR003660">
    <property type="entry name" value="HAMP_dom"/>
</dbReference>
<dbReference type="CDD" id="cd11386">
    <property type="entry name" value="MCP_signal"/>
    <property type="match status" value="1"/>
</dbReference>
<sequence length="603" mass="65496">MLCCTIALGMWRCSGNRLQVTDHNAANYRWPRSRIVRPGRYALGCLTTPCQTLPSKYKRAPVMNVRTLTIARRAGLGFTLISLLVALLGWFALVQMSTIRQSEVAVETNWLPSMRVVNDIREIMLRIRTISLRMALDTDPASIPTYRGQLDVRLGDLNKKLDILKTFVDTPEESSLTEQFLVTMGQYRSALDRSFVLATQGDSAGLNKLLLIDMKQIVDGSGKQLNDLADFYVTKVDAEGKSAEAQYSKSRDIVIAFVLLAALCTIGLALWLTRSIVRPLQRAVNAAEQVAQGDLTHTIEVDGDDEVTRLLRALATMQVNLRDAMRHIGSSATQLASAATELNSVTEDSYRGLHQQNAEIDQAATAINEMTSAVEEVARNAVSTSDASSQSSTSAQAGQTRVIETVQSIQTLTDNVQSTSALVQNLANQSQDIGKVLDVIRSIAEQTNLLALNAAIEAARAGESGRGFAVVADEVRALAHRTQQSTLEIDSMVSAMRSGSAQALDSMNISRDRADSTLSLAKGAGESLSEITASINQISERNLVIASAAEEQAQVSREVDRNIVNIRDLSMQSTQGANQISASSHELSRLAADLNQVVSRFKV</sequence>
<feature type="region of interest" description="Disordered" evidence="11">
    <location>
        <begin position="378"/>
        <end position="400"/>
    </location>
</feature>
<dbReference type="SMART" id="SM00283">
    <property type="entry name" value="MA"/>
    <property type="match status" value="1"/>
</dbReference>
<evidence type="ECO:0000313" key="16">
    <source>
        <dbReference type="EMBL" id="RMN80394.1"/>
    </source>
</evidence>
<keyword evidence="2" id="KW-1003">Cell membrane</keyword>
<evidence type="ECO:0000256" key="2">
    <source>
        <dbReference type="ARBA" id="ARBA00022475"/>
    </source>
</evidence>
<keyword evidence="6 12" id="KW-1133">Transmembrane helix</keyword>
<evidence type="ECO:0000256" key="10">
    <source>
        <dbReference type="PROSITE-ProRule" id="PRU00284"/>
    </source>
</evidence>
<evidence type="ECO:0000256" key="9">
    <source>
        <dbReference type="ARBA" id="ARBA00029447"/>
    </source>
</evidence>
<dbReference type="FunFam" id="1.10.287.950:FF:000001">
    <property type="entry name" value="Methyl-accepting chemotaxis sensory transducer"/>
    <property type="match status" value="1"/>
</dbReference>
<keyword evidence="8 10" id="KW-0807">Transducer</keyword>
<evidence type="ECO:0000259" key="14">
    <source>
        <dbReference type="PROSITE" id="PS50885"/>
    </source>
</evidence>
<feature type="compositionally biased region" description="Low complexity" evidence="11">
    <location>
        <begin position="383"/>
        <end position="400"/>
    </location>
</feature>
<evidence type="ECO:0000256" key="8">
    <source>
        <dbReference type="ARBA" id="ARBA00023224"/>
    </source>
</evidence>
<evidence type="ECO:0000256" key="4">
    <source>
        <dbReference type="ARBA" id="ARBA00022500"/>
    </source>
</evidence>
<keyword evidence="7 12" id="KW-0472">Membrane</keyword>
<evidence type="ECO:0000313" key="15">
    <source>
        <dbReference type="EMBL" id="KPW76276.1"/>
    </source>
</evidence>
<dbReference type="InterPro" id="IPR004089">
    <property type="entry name" value="MCPsignal_dom"/>
</dbReference>
<keyword evidence="3" id="KW-0488">Methylation</keyword>
<reference evidence="15 17" key="1">
    <citation type="submission" date="2015-09" db="EMBL/GenBank/DDBJ databases">
        <title>Genome announcement of multiple Pseudomonas syringae strains.</title>
        <authorList>
            <person name="Thakur S."/>
            <person name="Wang P.W."/>
            <person name="Gong Y."/>
            <person name="Weir B.S."/>
            <person name="Guttman D.S."/>
        </authorList>
    </citation>
    <scope>NUCLEOTIDE SEQUENCE [LARGE SCALE GENOMIC DNA]</scope>
    <source>
        <strain evidence="15 17">ICMP2823</strain>
    </source>
</reference>
<accession>A0A0P9LFL0</accession>
<keyword evidence="5 12" id="KW-0812">Transmembrane</keyword>
<evidence type="ECO:0000256" key="7">
    <source>
        <dbReference type="ARBA" id="ARBA00023136"/>
    </source>
</evidence>
<dbReference type="Pfam" id="PF12729">
    <property type="entry name" value="4HB_MCP_1"/>
    <property type="match status" value="1"/>
</dbReference>
<evidence type="ECO:0000313" key="17">
    <source>
        <dbReference type="Proteomes" id="UP000050564"/>
    </source>
</evidence>
<dbReference type="PROSITE" id="PS50111">
    <property type="entry name" value="CHEMOTAXIS_TRANSDUC_2"/>
    <property type="match status" value="1"/>
</dbReference>
<dbReference type="SMART" id="SM00304">
    <property type="entry name" value="HAMP"/>
    <property type="match status" value="2"/>
</dbReference>
<dbReference type="SUPFAM" id="SSF58104">
    <property type="entry name" value="Methyl-accepting chemotaxis protein (MCP) signaling domain"/>
    <property type="match status" value="1"/>
</dbReference>
<evidence type="ECO:0000259" key="13">
    <source>
        <dbReference type="PROSITE" id="PS50111"/>
    </source>
</evidence>
<comment type="subcellular location">
    <subcellularLocation>
        <location evidence="1">Cell membrane</location>
        <topology evidence="1">Multi-pass membrane protein</topology>
    </subcellularLocation>
</comment>
<dbReference type="EMBL" id="RBPH01000155">
    <property type="protein sequence ID" value="RMN80394.1"/>
    <property type="molecule type" value="Genomic_DNA"/>
</dbReference>
<dbReference type="GO" id="GO:0004888">
    <property type="term" value="F:transmembrane signaling receptor activity"/>
    <property type="evidence" value="ECO:0007669"/>
    <property type="project" value="InterPro"/>
</dbReference>
<dbReference type="InterPro" id="IPR024478">
    <property type="entry name" value="HlyB_4HB_MCP"/>
</dbReference>
<dbReference type="GO" id="GO:0006935">
    <property type="term" value="P:chemotaxis"/>
    <property type="evidence" value="ECO:0007669"/>
    <property type="project" value="UniProtKB-KW"/>
</dbReference>
<dbReference type="CDD" id="cd06225">
    <property type="entry name" value="HAMP"/>
    <property type="match status" value="1"/>
</dbReference>
<comment type="similarity">
    <text evidence="9">Belongs to the methyl-accepting chemotaxis (MCP) protein family.</text>
</comment>
<proteinExistence type="inferred from homology"/>
<evidence type="ECO:0000256" key="5">
    <source>
        <dbReference type="ARBA" id="ARBA00022692"/>
    </source>
</evidence>
<evidence type="ECO:0000256" key="12">
    <source>
        <dbReference type="SAM" id="Phobius"/>
    </source>
</evidence>